<dbReference type="PANTHER" id="PTHR37694:SF1">
    <property type="entry name" value="SLR8022 PROTEIN"/>
    <property type="match status" value="1"/>
</dbReference>
<organism evidence="2 3">
    <name type="scientific">Candidatus Solincola sediminis</name>
    <dbReference type="NCBI Taxonomy" id="1797199"/>
    <lineage>
        <taxon>Bacteria</taxon>
        <taxon>Bacillati</taxon>
        <taxon>Actinomycetota</taxon>
        <taxon>Candidatus Geothermincolia</taxon>
        <taxon>Candidatus Geothermincolales</taxon>
        <taxon>Candidatus Geothermincolaceae</taxon>
        <taxon>Candidatus Solincola</taxon>
    </lineage>
</organism>
<dbReference type="STRING" id="1797197.A2Y75_00930"/>
<comment type="caution">
    <text evidence="2">The sequence shown here is derived from an EMBL/GenBank/DDBJ whole genome shotgun (WGS) entry which is preliminary data.</text>
</comment>
<dbReference type="InterPro" id="IPR011051">
    <property type="entry name" value="RmlC_Cupin_sf"/>
</dbReference>
<dbReference type="InterPro" id="IPR014710">
    <property type="entry name" value="RmlC-like_jellyroll"/>
</dbReference>
<dbReference type="CDD" id="cd02230">
    <property type="entry name" value="cupin_HP0902-like"/>
    <property type="match status" value="1"/>
</dbReference>
<dbReference type="PANTHER" id="PTHR37694">
    <property type="entry name" value="SLR8022 PROTEIN"/>
    <property type="match status" value="1"/>
</dbReference>
<accession>A0A1F2WKW3</accession>
<dbReference type="EMBL" id="MELK01000033">
    <property type="protein sequence ID" value="OFW57487.1"/>
    <property type="molecule type" value="Genomic_DNA"/>
</dbReference>
<evidence type="ECO:0000313" key="2">
    <source>
        <dbReference type="EMBL" id="OFW57487.1"/>
    </source>
</evidence>
<sequence>MEGQKPESKGRDLKGRVLRAGDLVGYQDGAIVSREIISGEKGTITVFSFDAGEGLSEHTAPFDAVVSILEGRARVIIAGETFRLGPGEMIIMPAGIPHAVKADERFKMLLTLIRQP</sequence>
<protein>
    <submittedName>
        <fullName evidence="2">Cupin</fullName>
    </submittedName>
</protein>
<reference evidence="2 3" key="1">
    <citation type="journal article" date="2016" name="Nat. Commun.">
        <title>Thousands of microbial genomes shed light on interconnected biogeochemical processes in an aquifer system.</title>
        <authorList>
            <person name="Anantharaman K."/>
            <person name="Brown C.T."/>
            <person name="Hug L.A."/>
            <person name="Sharon I."/>
            <person name="Castelle C.J."/>
            <person name="Probst A.J."/>
            <person name="Thomas B.C."/>
            <person name="Singh A."/>
            <person name="Wilkins M.J."/>
            <person name="Karaoz U."/>
            <person name="Brodie E.L."/>
            <person name="Williams K.H."/>
            <person name="Hubbard S.S."/>
            <person name="Banfield J.F."/>
        </authorList>
    </citation>
    <scope>NUCLEOTIDE SEQUENCE [LARGE SCALE GENOMIC DNA]</scope>
</reference>
<proteinExistence type="predicted"/>
<feature type="domain" description="Cupin type-2" evidence="1">
    <location>
        <begin position="46"/>
        <end position="109"/>
    </location>
</feature>
<dbReference type="Pfam" id="PF07883">
    <property type="entry name" value="Cupin_2"/>
    <property type="match status" value="1"/>
</dbReference>
<dbReference type="Proteomes" id="UP000177876">
    <property type="component" value="Unassembled WGS sequence"/>
</dbReference>
<dbReference type="SUPFAM" id="SSF51182">
    <property type="entry name" value="RmlC-like cupins"/>
    <property type="match status" value="1"/>
</dbReference>
<evidence type="ECO:0000313" key="3">
    <source>
        <dbReference type="Proteomes" id="UP000177876"/>
    </source>
</evidence>
<evidence type="ECO:0000259" key="1">
    <source>
        <dbReference type="Pfam" id="PF07883"/>
    </source>
</evidence>
<dbReference type="InterPro" id="IPR013096">
    <property type="entry name" value="Cupin_2"/>
</dbReference>
<gene>
    <name evidence="2" type="ORF">A2Y75_00930</name>
</gene>
<dbReference type="AlphaFoldDB" id="A0A1F2WKW3"/>
<name>A0A1F2WKW3_9ACTN</name>
<dbReference type="Gene3D" id="2.60.120.10">
    <property type="entry name" value="Jelly Rolls"/>
    <property type="match status" value="1"/>
</dbReference>